<organism evidence="1">
    <name type="scientific">Salmonella enterica subsp. enterica serovar Heidelberg</name>
    <dbReference type="NCBI Taxonomy" id="611"/>
    <lineage>
        <taxon>Bacteria</taxon>
        <taxon>Pseudomonadati</taxon>
        <taxon>Pseudomonadota</taxon>
        <taxon>Gammaproteobacteria</taxon>
        <taxon>Enterobacterales</taxon>
        <taxon>Enterobacteriaceae</taxon>
        <taxon>Salmonella</taxon>
    </lineage>
</organism>
<dbReference type="EMBL" id="JN983046">
    <property type="protein sequence ID" value="AFG21178.1"/>
    <property type="molecule type" value="Genomic_DNA"/>
</dbReference>
<gene>
    <name evidence="1" type="primary">traT</name>
    <name evidence="1" type="ORF">pSH163_120_20</name>
    <name evidence="2" type="ORF">pSH696_117_20</name>
</gene>
<protein>
    <submittedName>
        <fullName evidence="1">IncF plasmid conjugative transfer surface exclusion protein TraT</fullName>
    </submittedName>
</protein>
<evidence type="ECO:0000313" key="1">
    <source>
        <dbReference type="EMBL" id="AFG21178.1"/>
    </source>
</evidence>
<name>H9TJ10_SALET</name>
<proteinExistence type="predicted"/>
<accession>H9TJ10</accession>
<reference evidence="1" key="1">
    <citation type="submission" date="2011-11" db="EMBL/GenBank/DDBJ databases">
        <title>DNA Sequence Analysis of Plasmids from Multidrug Resistant Salmonella enterica Serotype Heidelberg Isolates.</title>
        <authorList>
            <person name="Han J."/>
            <person name="Lynne A.M."/>
            <person name="David D.E."/>
            <person name="Tang H."/>
            <person name="Foley S.L."/>
        </authorList>
    </citation>
    <scope>NUCLEOTIDE SEQUENCE</scope>
    <source>
        <strain evidence="1">163</strain>
        <strain evidence="2">696</strain>
        <plasmid evidence="1">pSH163_120</plasmid>
        <plasmid evidence="2">pSH696_117</plasmid>
    </source>
</reference>
<dbReference type="AlphaFoldDB" id="H9TJ10"/>
<geneLocation type="plasmid" evidence="2">
    <name>pSH696_117</name>
</geneLocation>
<geneLocation type="plasmid" evidence="1">
    <name>pSH163_120</name>
</geneLocation>
<dbReference type="EMBL" id="JN983047">
    <property type="protein sequence ID" value="AFG21342.1"/>
    <property type="molecule type" value="Genomic_DNA"/>
</dbReference>
<evidence type="ECO:0000313" key="2">
    <source>
        <dbReference type="EMBL" id="AFG21342.1"/>
    </source>
</evidence>
<sequence>MTGNKKTVVCKKGNLMKTKKIDDGYTGQFHSGPFRVWCDEHSNQEA</sequence>
<keyword evidence="1" id="KW-0614">Plasmid</keyword>